<gene>
    <name evidence="2" type="ORF">B5J93_00280</name>
    <name evidence="3" type="ORF">NCTC11012_02032</name>
</gene>
<feature type="transmembrane region" description="Helical" evidence="1">
    <location>
        <begin position="425"/>
        <end position="442"/>
    </location>
</feature>
<protein>
    <submittedName>
        <fullName evidence="3">Uncharacterized iron-regulated membrane protein</fullName>
    </submittedName>
</protein>
<feature type="transmembrane region" description="Helical" evidence="1">
    <location>
        <begin position="24"/>
        <end position="45"/>
    </location>
</feature>
<keyword evidence="1" id="KW-1133">Transmembrane helix</keyword>
<feature type="transmembrane region" description="Helical" evidence="1">
    <location>
        <begin position="349"/>
        <end position="371"/>
    </location>
</feature>
<keyword evidence="4" id="KW-1185">Reference proteome</keyword>
<keyword evidence="1" id="KW-0812">Transmembrane</keyword>
<dbReference type="RefSeq" id="WP_079323882.1">
    <property type="nucleotide sequence ID" value="NZ_MXAP01000005.1"/>
</dbReference>
<evidence type="ECO:0000313" key="3">
    <source>
        <dbReference type="EMBL" id="STZ03777.1"/>
    </source>
</evidence>
<dbReference type="Pfam" id="PF03929">
    <property type="entry name" value="PepSY_TM"/>
    <property type="match status" value="1"/>
</dbReference>
<dbReference type="Proteomes" id="UP000190777">
    <property type="component" value="Unassembled WGS sequence"/>
</dbReference>
<organism evidence="3 5">
    <name type="scientific">Moraxella equi</name>
    <dbReference type="NCBI Taxonomy" id="60442"/>
    <lineage>
        <taxon>Bacteria</taxon>
        <taxon>Pseudomonadati</taxon>
        <taxon>Pseudomonadota</taxon>
        <taxon>Gammaproteobacteria</taxon>
        <taxon>Moraxellales</taxon>
        <taxon>Moraxellaceae</taxon>
        <taxon>Moraxella</taxon>
    </lineage>
</organism>
<name>A0A378QSB8_9GAMM</name>
<dbReference type="PANTHER" id="PTHR34219:SF4">
    <property type="entry name" value="PEPSY DOMAIN-CONTAINING PROTEIN"/>
    <property type="match status" value="1"/>
</dbReference>
<evidence type="ECO:0000313" key="4">
    <source>
        <dbReference type="Proteomes" id="UP000190777"/>
    </source>
</evidence>
<evidence type="ECO:0000313" key="2">
    <source>
        <dbReference type="EMBL" id="OPH40197.1"/>
    </source>
</evidence>
<evidence type="ECO:0000256" key="1">
    <source>
        <dbReference type="SAM" id="Phobius"/>
    </source>
</evidence>
<dbReference type="PANTHER" id="PTHR34219">
    <property type="entry name" value="IRON-REGULATED INNER MEMBRANE PROTEIN-RELATED"/>
    <property type="match status" value="1"/>
</dbReference>
<evidence type="ECO:0000313" key="5">
    <source>
        <dbReference type="Proteomes" id="UP000254618"/>
    </source>
</evidence>
<proteinExistence type="predicted"/>
<feature type="transmembrane region" description="Helical" evidence="1">
    <location>
        <begin position="201"/>
        <end position="220"/>
    </location>
</feature>
<dbReference type="InterPro" id="IPR005625">
    <property type="entry name" value="PepSY-ass_TM"/>
</dbReference>
<feature type="transmembrane region" description="Helical" evidence="1">
    <location>
        <begin position="448"/>
        <end position="471"/>
    </location>
</feature>
<dbReference type="Proteomes" id="UP000254618">
    <property type="component" value="Unassembled WGS sequence"/>
</dbReference>
<keyword evidence="1" id="KW-0472">Membrane</keyword>
<feature type="transmembrane region" description="Helical" evidence="1">
    <location>
        <begin position="150"/>
        <end position="169"/>
    </location>
</feature>
<feature type="transmembrane region" description="Helical" evidence="1">
    <location>
        <begin position="483"/>
        <end position="506"/>
    </location>
</feature>
<accession>A0A378QSB8</accession>
<dbReference type="EMBL" id="UGQF01000001">
    <property type="protein sequence ID" value="STZ03777.1"/>
    <property type="molecule type" value="Genomic_DNA"/>
</dbReference>
<reference evidence="3 5" key="2">
    <citation type="submission" date="2018-06" db="EMBL/GenBank/DDBJ databases">
        <authorList>
            <consortium name="Pathogen Informatics"/>
            <person name="Doyle S."/>
        </authorList>
    </citation>
    <scope>NUCLEOTIDE SEQUENCE [LARGE SCALE GENOMIC DNA]</scope>
    <source>
        <strain evidence="3 5">NCTC11012</strain>
    </source>
</reference>
<reference evidence="2 4" key="1">
    <citation type="submission" date="2017-03" db="EMBL/GenBank/DDBJ databases">
        <title>Draft genome sequence of Moraxella equi CCUG 4950T type strain.</title>
        <authorList>
            <person name="Salva-Serra F."/>
            <person name="Engstrom-Jakobsson H."/>
            <person name="Thorell K."/>
            <person name="Jaen-Luchoro D."/>
            <person name="Gonzales-Siles L."/>
            <person name="Karlsson R."/>
            <person name="Yazdan S."/>
            <person name="Boulund F."/>
            <person name="Johnning A."/>
            <person name="Engstrand L."/>
            <person name="Kristiansson E."/>
            <person name="Moore E."/>
        </authorList>
    </citation>
    <scope>NUCLEOTIDE SEQUENCE [LARGE SCALE GENOMIC DNA]</scope>
    <source>
        <strain evidence="2 4">CCUG 4950</strain>
    </source>
</reference>
<dbReference type="EMBL" id="MXAP01000005">
    <property type="protein sequence ID" value="OPH40197.1"/>
    <property type="molecule type" value="Genomic_DNA"/>
</dbReference>
<feature type="transmembrane region" description="Helical" evidence="1">
    <location>
        <begin position="391"/>
        <end position="413"/>
    </location>
</feature>
<dbReference type="AlphaFoldDB" id="A0A378QSB8"/>
<sequence>MSSVHRKKVKAPSIRQLLSPVHGWMGLLLGWLLYFMFFMGTLSYFKDEINIITMPHAYQTIGKTTDNDIVQALDYVDTHHSDADRVFIYSGDERNPLRIGVQTSGGRENYKQYVATREGFLQSSGHSLGGEFFYRLHFDLHYIPVMWARYLVGIAGFMMLIATITGVIIHKKFFKDFFTFRARKGHRSWLDAHNALSVLPLPFHLMIAFTGIITLVNMYLPYSEKIANISPDTHSQYYAFDWWAKKTDEAKPATTPNILPIIHHAKSSWGLHTNHDIKIVSINHFNTTSAQISIETRNDKHFSRLSTFNIYDYQGNFIRSNPKYPKGLLAQNAIVGMHQGRVMGMPMRFALFLLGLSGTAMIATGLVMWTVKKKNQLKGKKYLGFYLTNKTNAGVIIGVPLATIIFMWANRLLPNDMINRDKTEILIFFISLTTSIMISLFLNAKKSWMILALTTSLLCFAFPILSIILTNRGIINSIFSNDWVFVFFDLTILLFSIFFYYIYYFVKNNKIKSV</sequence>